<proteinExistence type="predicted"/>
<organism evidence="2">
    <name type="scientific">viral metagenome</name>
    <dbReference type="NCBI Taxonomy" id="1070528"/>
    <lineage>
        <taxon>unclassified sequences</taxon>
        <taxon>metagenomes</taxon>
        <taxon>organismal metagenomes</taxon>
    </lineage>
</organism>
<gene>
    <name evidence="1" type="ORF">MM415A03106_0011</name>
    <name evidence="2" type="ORF">MM415B02899_0014</name>
</gene>
<name>A0A6M3L1N9_9ZZZZ</name>
<dbReference type="EMBL" id="MT141891">
    <property type="protein sequence ID" value="QJA71684.1"/>
    <property type="molecule type" value="Genomic_DNA"/>
</dbReference>
<dbReference type="EMBL" id="MT142729">
    <property type="protein sequence ID" value="QJA87742.1"/>
    <property type="molecule type" value="Genomic_DNA"/>
</dbReference>
<evidence type="ECO:0000313" key="2">
    <source>
        <dbReference type="EMBL" id="QJA87742.1"/>
    </source>
</evidence>
<protein>
    <submittedName>
        <fullName evidence="2">Uncharacterized protein</fullName>
    </submittedName>
</protein>
<accession>A0A6M3L1N9</accession>
<reference evidence="2" key="1">
    <citation type="submission" date="2020-03" db="EMBL/GenBank/DDBJ databases">
        <title>The deep terrestrial virosphere.</title>
        <authorList>
            <person name="Holmfeldt K."/>
            <person name="Nilsson E."/>
            <person name="Simone D."/>
            <person name="Lopez-Fernandez M."/>
            <person name="Wu X."/>
            <person name="de Brujin I."/>
            <person name="Lundin D."/>
            <person name="Andersson A."/>
            <person name="Bertilsson S."/>
            <person name="Dopson M."/>
        </authorList>
    </citation>
    <scope>NUCLEOTIDE SEQUENCE</scope>
    <source>
        <strain evidence="1">MM415A03106</strain>
        <strain evidence="2">MM415B02899</strain>
    </source>
</reference>
<sequence length="98" mass="10117">MTGKERREQARSVLLISAAAVGSLAGTKTQSAFLRSLQRYGGVDGGVCTVIHRSAVLGGGLVKLIADNVNTPTSIPLALLGLADEAVDLVRAIESLDD</sequence>
<dbReference type="AlphaFoldDB" id="A0A6M3L1N9"/>
<evidence type="ECO:0000313" key="1">
    <source>
        <dbReference type="EMBL" id="QJA71684.1"/>
    </source>
</evidence>